<dbReference type="InterPro" id="IPR001104">
    <property type="entry name" value="3-oxo-5_a-steroid_4-DH_C"/>
</dbReference>
<evidence type="ECO:0000256" key="4">
    <source>
        <dbReference type="ARBA" id="ARBA00023136"/>
    </source>
</evidence>
<evidence type="ECO:0000313" key="9">
    <source>
        <dbReference type="Proteomes" id="UP001168146"/>
    </source>
</evidence>
<gene>
    <name evidence="8" type="ORF">LTR82_001747</name>
</gene>
<evidence type="ECO:0000256" key="3">
    <source>
        <dbReference type="ARBA" id="ARBA00022989"/>
    </source>
</evidence>
<comment type="subcellular location">
    <subcellularLocation>
        <location evidence="1">Endomembrane system</location>
        <topology evidence="1">Multi-pass membrane protein</topology>
    </subcellularLocation>
    <subcellularLocation>
        <location evidence="5">Endoplasmic reticulum membrane</location>
    </subcellularLocation>
</comment>
<evidence type="ECO:0000313" key="8">
    <source>
        <dbReference type="EMBL" id="KAK0326987.1"/>
    </source>
</evidence>
<comment type="pathway">
    <text evidence="5">Protein modification; protein glycosylation.</text>
</comment>
<accession>A0AAN6G1D7</accession>
<comment type="function">
    <text evidence="5">Plays a key role in early steps of protein N-linked glycosylation by being involved in the conversion of polyprenol into dolichol. Acts as a polyprenal reductase that mediates the reduction of polyprenal into dolichal in a NADP-dependent mechanism. Dolichols are required for the synthesis of dolichol-linked monosaccharides and the oligosaccharide precursor used for N-glycosylation.</text>
</comment>
<name>A0AAN6G1D7_9PEZI</name>
<feature type="transmembrane region" description="Helical" evidence="5">
    <location>
        <begin position="156"/>
        <end position="182"/>
    </location>
</feature>
<feature type="transmembrane region" description="Helical" evidence="5">
    <location>
        <begin position="308"/>
        <end position="327"/>
    </location>
</feature>
<reference evidence="8" key="1">
    <citation type="submission" date="2021-12" db="EMBL/GenBank/DDBJ databases">
        <title>Black yeast isolated from Biological Soil Crust.</title>
        <authorList>
            <person name="Kurbessoian T."/>
        </authorList>
    </citation>
    <scope>NUCLEOTIDE SEQUENCE</scope>
    <source>
        <strain evidence="8">CCFEE 5208</strain>
    </source>
</reference>
<dbReference type="GO" id="GO:0160198">
    <property type="term" value="F:polyprenal reductase activity"/>
    <property type="evidence" value="ECO:0007669"/>
    <property type="project" value="UniProtKB-EC"/>
</dbReference>
<dbReference type="AlphaFoldDB" id="A0AAN6G1D7"/>
<dbReference type="GO" id="GO:0003865">
    <property type="term" value="F:3-oxo-5-alpha-steroid 4-dehydrogenase activity"/>
    <property type="evidence" value="ECO:0007669"/>
    <property type="project" value="TreeGrafter"/>
</dbReference>
<evidence type="ECO:0000256" key="2">
    <source>
        <dbReference type="ARBA" id="ARBA00022692"/>
    </source>
</evidence>
<evidence type="ECO:0000259" key="7">
    <source>
        <dbReference type="Pfam" id="PF02544"/>
    </source>
</evidence>
<dbReference type="Pfam" id="PF02544">
    <property type="entry name" value="Steroid_dh"/>
    <property type="match status" value="1"/>
</dbReference>
<comment type="caution">
    <text evidence="8">The sequence shown here is derived from an EMBL/GenBank/DDBJ whole genome shotgun (WGS) entry which is preliminary data.</text>
</comment>
<sequence length="356" mass="38956">MNIITILRSGYLAASALVLLVALISPFRTRFLAYGARTSPSNGPSSAKKDKAAVKNPQSESTLIAVLDRLADLTVPHSWFTSFYVVCVAWSLVWASQLLIQGPLSRLVAAYATAERGATMTARQVVVAWAMLMVQGSRRLYESLEFAKPSKSRMWFVHWVLGIGFYTATGMAVWVEGICGYCSTPSKKTRGMLTRTPAAVQAHTFSLDDIAVTGPDLRTFASVLLFILASGVQHDCHAYLASLKSKPAPSPPTNTVQISERRRDESNESGGYKLPDHPAFAYLIAPHYTAECLIYLSLTMVAAPQGGAWVNLTLACALVFVVVNLGATADVTREWYRGRFGEEAVKGKWRLVPFVW</sequence>
<dbReference type="EMBL" id="JASUXU010000003">
    <property type="protein sequence ID" value="KAK0326987.1"/>
    <property type="molecule type" value="Genomic_DNA"/>
</dbReference>
<dbReference type="PROSITE" id="PS50244">
    <property type="entry name" value="S5A_REDUCTASE"/>
    <property type="match status" value="1"/>
</dbReference>
<feature type="transmembrane region" description="Helical" evidence="5">
    <location>
        <begin position="79"/>
        <end position="100"/>
    </location>
</feature>
<dbReference type="PANTHER" id="PTHR14624:SF0">
    <property type="entry name" value="POLYPRENOL REDUCTASE"/>
    <property type="match status" value="1"/>
</dbReference>
<evidence type="ECO:0000256" key="1">
    <source>
        <dbReference type="ARBA" id="ARBA00004127"/>
    </source>
</evidence>
<proteinExistence type="inferred from homology"/>
<evidence type="ECO:0000256" key="6">
    <source>
        <dbReference type="SAM" id="MobiDB-lite"/>
    </source>
</evidence>
<dbReference type="InterPro" id="IPR039698">
    <property type="entry name" value="Dfg10/SRD5A3"/>
</dbReference>
<dbReference type="GO" id="GO:0102389">
    <property type="term" value="F:polyprenol reductase activity"/>
    <property type="evidence" value="ECO:0007669"/>
    <property type="project" value="UniProtKB-UniRule"/>
</dbReference>
<organism evidence="8 9">
    <name type="scientific">Friedmanniomyces endolithicus</name>
    <dbReference type="NCBI Taxonomy" id="329885"/>
    <lineage>
        <taxon>Eukaryota</taxon>
        <taxon>Fungi</taxon>
        <taxon>Dikarya</taxon>
        <taxon>Ascomycota</taxon>
        <taxon>Pezizomycotina</taxon>
        <taxon>Dothideomycetes</taxon>
        <taxon>Dothideomycetidae</taxon>
        <taxon>Mycosphaerellales</taxon>
        <taxon>Teratosphaeriaceae</taxon>
        <taxon>Friedmanniomyces</taxon>
    </lineage>
</organism>
<keyword evidence="2 5" id="KW-0812">Transmembrane</keyword>
<comment type="catalytic activity">
    <reaction evidence="5">
        <text>a di-trans,poly-cis-dolichal + NADP(+) = a di-trans,poly-cis-polyprenal + NADPH + H(+)</text>
        <dbReference type="Rhea" id="RHEA:80727"/>
        <dbReference type="Rhea" id="RHEA-COMP:19536"/>
        <dbReference type="Rhea" id="RHEA-COMP:19537"/>
        <dbReference type="ChEBI" id="CHEBI:15378"/>
        <dbReference type="ChEBI" id="CHEBI:57783"/>
        <dbReference type="ChEBI" id="CHEBI:58349"/>
        <dbReference type="ChEBI" id="CHEBI:231623"/>
        <dbReference type="ChEBI" id="CHEBI:231637"/>
        <dbReference type="EC" id="1.3.1.94"/>
    </reaction>
    <physiologicalReaction direction="right-to-left" evidence="5">
        <dbReference type="Rhea" id="RHEA:80729"/>
    </physiologicalReaction>
</comment>
<evidence type="ECO:0000256" key="5">
    <source>
        <dbReference type="RuleBase" id="RU367081"/>
    </source>
</evidence>
<keyword evidence="5" id="KW-0521">NADP</keyword>
<dbReference type="GO" id="GO:0016095">
    <property type="term" value="P:polyprenol catabolic process"/>
    <property type="evidence" value="ECO:0007669"/>
    <property type="project" value="UniProtKB-UniRule"/>
</dbReference>
<dbReference type="GO" id="GO:0006488">
    <property type="term" value="P:dolichol-linked oligosaccharide biosynthetic process"/>
    <property type="evidence" value="ECO:0007669"/>
    <property type="project" value="UniProtKB-UniRule"/>
</dbReference>
<dbReference type="GO" id="GO:0005789">
    <property type="term" value="C:endoplasmic reticulum membrane"/>
    <property type="evidence" value="ECO:0007669"/>
    <property type="project" value="UniProtKB-SubCell"/>
</dbReference>
<comment type="similarity">
    <text evidence="5">Belongs to the steroid 5-alpha reductase family. Polyprenal reductase subfamily.</text>
</comment>
<protein>
    <recommendedName>
        <fullName evidence="5">Polyprenal reductase</fullName>
        <ecNumber evidence="5">1.3.1.94</ecNumber>
    </recommendedName>
</protein>
<feature type="transmembrane region" description="Helical" evidence="5">
    <location>
        <begin position="279"/>
        <end position="302"/>
    </location>
</feature>
<dbReference type="Proteomes" id="UP001168146">
    <property type="component" value="Unassembled WGS sequence"/>
</dbReference>
<dbReference type="PANTHER" id="PTHR14624">
    <property type="entry name" value="DFG10 PROTEIN"/>
    <property type="match status" value="1"/>
</dbReference>
<feature type="domain" description="3-oxo-5-alpha-steroid 4-dehydrogenase C-terminal" evidence="7">
    <location>
        <begin position="265"/>
        <end position="356"/>
    </location>
</feature>
<keyword evidence="3 5" id="KW-1133">Transmembrane helix</keyword>
<feature type="region of interest" description="Disordered" evidence="6">
    <location>
        <begin position="246"/>
        <end position="270"/>
    </location>
</feature>
<keyword evidence="5" id="KW-0560">Oxidoreductase</keyword>
<keyword evidence="4 5" id="KW-0472">Membrane</keyword>
<dbReference type="EC" id="1.3.1.94" evidence="5"/>
<keyword evidence="5" id="KW-0256">Endoplasmic reticulum</keyword>